<gene>
    <name evidence="2" type="ORF">Taro_000251</name>
</gene>
<accession>A0A843TCJ4</accession>
<dbReference type="EMBL" id="NMUH01000005">
    <property type="protein sequence ID" value="MQL67957.1"/>
    <property type="molecule type" value="Genomic_DNA"/>
</dbReference>
<dbReference type="AlphaFoldDB" id="A0A843TCJ4"/>
<name>A0A843TCJ4_COLES</name>
<dbReference type="Proteomes" id="UP000652761">
    <property type="component" value="Unassembled WGS sequence"/>
</dbReference>
<feature type="region of interest" description="Disordered" evidence="1">
    <location>
        <begin position="143"/>
        <end position="165"/>
    </location>
</feature>
<protein>
    <submittedName>
        <fullName evidence="2">Uncharacterized protein</fullName>
    </submittedName>
</protein>
<comment type="caution">
    <text evidence="2">The sequence shown here is derived from an EMBL/GenBank/DDBJ whole genome shotgun (WGS) entry which is preliminary data.</text>
</comment>
<keyword evidence="3" id="KW-1185">Reference proteome</keyword>
<sequence>MGLLPCESTLDQVVSTPCSKHKTKIGKTGQVVSTLVQVVSTQCLKYKTKRSSGVDTSPVSTLDQVVSTPCSKHKTKTGETGQVVSTLVQVVSTQCLKYKTKSSQKLSGSNWGSVSTLDGVVSTLEGFQNTIWAVLGQQVDTSTGSVDTSGFPRTQHMDPNRYGSQSQIDQQADEPCSHTFSIWNQDNSYARQEKLENTYKIFEKELKTVQTEQRSSVRRRRELLWGIFRRSGFLVACAVRVPCEDGIRSVDMP</sequence>
<feature type="compositionally biased region" description="Polar residues" evidence="1">
    <location>
        <begin position="143"/>
        <end position="152"/>
    </location>
</feature>
<evidence type="ECO:0000313" key="2">
    <source>
        <dbReference type="EMBL" id="MQL67957.1"/>
    </source>
</evidence>
<reference evidence="2" key="1">
    <citation type="submission" date="2017-07" db="EMBL/GenBank/DDBJ databases">
        <title>Taro Niue Genome Assembly and Annotation.</title>
        <authorList>
            <person name="Atibalentja N."/>
            <person name="Keating K."/>
            <person name="Fields C.J."/>
        </authorList>
    </citation>
    <scope>NUCLEOTIDE SEQUENCE</scope>
    <source>
        <strain evidence="2">Niue_2</strain>
        <tissue evidence="2">Leaf</tissue>
    </source>
</reference>
<organism evidence="2 3">
    <name type="scientific">Colocasia esculenta</name>
    <name type="common">Wild taro</name>
    <name type="synonym">Arum esculentum</name>
    <dbReference type="NCBI Taxonomy" id="4460"/>
    <lineage>
        <taxon>Eukaryota</taxon>
        <taxon>Viridiplantae</taxon>
        <taxon>Streptophyta</taxon>
        <taxon>Embryophyta</taxon>
        <taxon>Tracheophyta</taxon>
        <taxon>Spermatophyta</taxon>
        <taxon>Magnoliopsida</taxon>
        <taxon>Liliopsida</taxon>
        <taxon>Araceae</taxon>
        <taxon>Aroideae</taxon>
        <taxon>Colocasieae</taxon>
        <taxon>Colocasia</taxon>
    </lineage>
</organism>
<proteinExistence type="predicted"/>
<evidence type="ECO:0000256" key="1">
    <source>
        <dbReference type="SAM" id="MobiDB-lite"/>
    </source>
</evidence>
<evidence type="ECO:0000313" key="3">
    <source>
        <dbReference type="Proteomes" id="UP000652761"/>
    </source>
</evidence>
<feature type="non-terminal residue" evidence="2">
    <location>
        <position position="1"/>
    </location>
</feature>